<evidence type="ECO:0000256" key="7">
    <source>
        <dbReference type="RuleBase" id="RU366076"/>
    </source>
</evidence>
<feature type="binding site" evidence="4">
    <location>
        <position position="86"/>
    </location>
    <ligand>
        <name>substrate</name>
    </ligand>
</feature>
<dbReference type="InterPro" id="IPR039383">
    <property type="entry name" value="FHIT"/>
</dbReference>
<evidence type="ECO:0000256" key="1">
    <source>
        <dbReference type="ARBA" id="ARBA00022741"/>
    </source>
</evidence>
<dbReference type="FunFam" id="3.30.428.10:FF:000011">
    <property type="entry name" value="Fragile histidine triad"/>
    <property type="match status" value="1"/>
</dbReference>
<dbReference type="EMBL" id="SMMG02000003">
    <property type="protein sequence ID" value="KAA3480492.1"/>
    <property type="molecule type" value="Genomic_DNA"/>
</dbReference>
<dbReference type="GO" id="GO:0047710">
    <property type="term" value="F:bis(5'-adenosyl)-triphosphatase activity"/>
    <property type="evidence" value="ECO:0007669"/>
    <property type="project" value="UniProtKB-UniRule"/>
</dbReference>
<dbReference type="PROSITE" id="PS00892">
    <property type="entry name" value="HIT_1"/>
    <property type="match status" value="1"/>
</dbReference>
<proteinExistence type="predicted"/>
<feature type="active site" description="Tele-AMP-histidine intermediate" evidence="3">
    <location>
        <position position="160"/>
    </location>
</feature>
<organism evidence="10 11">
    <name type="scientific">Gossypium australe</name>
    <dbReference type="NCBI Taxonomy" id="47621"/>
    <lineage>
        <taxon>Eukaryota</taxon>
        <taxon>Viridiplantae</taxon>
        <taxon>Streptophyta</taxon>
        <taxon>Embryophyta</taxon>
        <taxon>Tracheophyta</taxon>
        <taxon>Spermatophyta</taxon>
        <taxon>Magnoliopsida</taxon>
        <taxon>eudicotyledons</taxon>
        <taxon>Gunneridae</taxon>
        <taxon>Pentapetalae</taxon>
        <taxon>rosids</taxon>
        <taxon>malvids</taxon>
        <taxon>Malvales</taxon>
        <taxon>Malvaceae</taxon>
        <taxon>Malvoideae</taxon>
        <taxon>Gossypium</taxon>
    </lineage>
</organism>
<evidence type="ECO:0000259" key="9">
    <source>
        <dbReference type="PROSITE" id="PS51084"/>
    </source>
</evidence>
<evidence type="ECO:0000256" key="3">
    <source>
        <dbReference type="PIRSR" id="PIRSR639383-1"/>
    </source>
</evidence>
<dbReference type="CDD" id="cd01275">
    <property type="entry name" value="FHIT"/>
    <property type="match status" value="1"/>
</dbReference>
<dbReference type="InterPro" id="IPR036265">
    <property type="entry name" value="HIT-like_sf"/>
</dbReference>
<dbReference type="PANTHER" id="PTHR46243">
    <property type="entry name" value="BIS(5'-ADENOSYL)-TRIPHOSPHATASE"/>
    <property type="match status" value="1"/>
</dbReference>
<feature type="short sequence motif" description="Histidine triad motif" evidence="6">
    <location>
        <begin position="158"/>
        <end position="162"/>
    </location>
</feature>
<evidence type="ECO:0000256" key="6">
    <source>
        <dbReference type="PROSITE-ProRule" id="PRU00464"/>
    </source>
</evidence>
<dbReference type="EC" id="3.6.1.29" evidence="7"/>
<feature type="binding site" evidence="4">
    <location>
        <position position="162"/>
    </location>
    <ligand>
        <name>substrate</name>
    </ligand>
</feature>
<dbReference type="InterPro" id="IPR051884">
    <property type="entry name" value="Bis(5'-adenosyl)-TPase_reg"/>
</dbReference>
<dbReference type="OrthoDB" id="680339at2759"/>
<keyword evidence="8" id="KW-0175">Coiled coil</keyword>
<dbReference type="Gene3D" id="3.30.428.10">
    <property type="entry name" value="HIT-like"/>
    <property type="match status" value="1"/>
</dbReference>
<dbReference type="SUPFAM" id="SSF54197">
    <property type="entry name" value="HIT-like"/>
    <property type="match status" value="1"/>
</dbReference>
<gene>
    <name evidence="10" type="ORF">EPI10_020915</name>
</gene>
<sequence>MTKLQLLYPLGLGLGGPFCFINFCRRGFQTIPLSGGASPAKASAKTYSSCTGMHPKMSTEFYSFGPYKIDPKEVFYSTPLSYAMVNLRPVVPEFMNNFGKMRKKLREVKRFADLTVEETQDLWLTAQKIGGRLECFHKASSLTFTIQDGPKAGQTVPHVHIHILPRKDGDFERNDEIYDEIDVKENELKEKLNLDKERKDRSLEEMCKEAEEYRSLFV</sequence>
<feature type="site" description="Important for induction of apoptosis" evidence="5">
    <location>
        <position position="178"/>
    </location>
</feature>
<dbReference type="InterPro" id="IPR019808">
    <property type="entry name" value="Histidine_triad_CS"/>
</dbReference>
<dbReference type="InterPro" id="IPR011146">
    <property type="entry name" value="HIT-like"/>
</dbReference>
<evidence type="ECO:0000256" key="4">
    <source>
        <dbReference type="PIRSR" id="PIRSR639383-2"/>
    </source>
</evidence>
<comment type="caution">
    <text evidence="10">The sequence shown here is derived from an EMBL/GenBank/DDBJ whole genome shotgun (WGS) entry which is preliminary data.</text>
</comment>
<feature type="binding site" evidence="4">
    <location>
        <position position="147"/>
    </location>
    <ligand>
        <name>substrate</name>
    </ligand>
</feature>
<dbReference type="GO" id="GO:0047627">
    <property type="term" value="F:adenylylsulfatase activity"/>
    <property type="evidence" value="ECO:0007669"/>
    <property type="project" value="UniProtKB-ARBA"/>
</dbReference>
<dbReference type="GO" id="GO:0000166">
    <property type="term" value="F:nucleotide binding"/>
    <property type="evidence" value="ECO:0007669"/>
    <property type="project" value="UniProtKB-KW"/>
</dbReference>
<evidence type="ECO:0000256" key="5">
    <source>
        <dbReference type="PIRSR" id="PIRSR639383-3"/>
    </source>
</evidence>
<dbReference type="AlphaFoldDB" id="A0A5B6WHZ4"/>
<dbReference type="Proteomes" id="UP000325315">
    <property type="component" value="Unassembled WGS sequence"/>
</dbReference>
<name>A0A5B6WHZ4_9ROSI</name>
<reference evidence="11" key="1">
    <citation type="journal article" date="2019" name="Plant Biotechnol. J.">
        <title>Genome sequencing of the Australian wild diploid species Gossypium australe highlights disease resistance and delayed gland morphogenesis.</title>
        <authorList>
            <person name="Cai Y."/>
            <person name="Cai X."/>
            <person name="Wang Q."/>
            <person name="Wang P."/>
            <person name="Zhang Y."/>
            <person name="Cai C."/>
            <person name="Xu Y."/>
            <person name="Wang K."/>
            <person name="Zhou Z."/>
            <person name="Wang C."/>
            <person name="Geng S."/>
            <person name="Li B."/>
            <person name="Dong Q."/>
            <person name="Hou Y."/>
            <person name="Wang H."/>
            <person name="Ai P."/>
            <person name="Liu Z."/>
            <person name="Yi F."/>
            <person name="Sun M."/>
            <person name="An G."/>
            <person name="Cheng J."/>
            <person name="Zhang Y."/>
            <person name="Shi Q."/>
            <person name="Xie Y."/>
            <person name="Shi X."/>
            <person name="Chang Y."/>
            <person name="Huang F."/>
            <person name="Chen Y."/>
            <person name="Hong S."/>
            <person name="Mi L."/>
            <person name="Sun Q."/>
            <person name="Zhang L."/>
            <person name="Zhou B."/>
            <person name="Peng R."/>
            <person name="Zhang X."/>
            <person name="Liu F."/>
        </authorList>
    </citation>
    <scope>NUCLEOTIDE SEQUENCE [LARGE SCALE GENOMIC DNA]</scope>
    <source>
        <strain evidence="11">cv. PA1801</strain>
    </source>
</reference>
<protein>
    <recommendedName>
        <fullName evidence="7">Bis(5'-adenosyl)-triphosphatase</fullName>
        <ecNumber evidence="7">3.6.1.29</ecNumber>
    </recommendedName>
</protein>
<evidence type="ECO:0000256" key="2">
    <source>
        <dbReference type="ARBA" id="ARBA00022801"/>
    </source>
</evidence>
<dbReference type="PANTHER" id="PTHR46243:SF1">
    <property type="entry name" value="BIS(5'-ADENOSYL)-TRIPHOSPHATASE"/>
    <property type="match status" value="1"/>
</dbReference>
<evidence type="ECO:0000256" key="8">
    <source>
        <dbReference type="SAM" id="Coils"/>
    </source>
</evidence>
<keyword evidence="2 7" id="KW-0378">Hydrolase</keyword>
<dbReference type="PROSITE" id="PS51084">
    <property type="entry name" value="HIT_2"/>
    <property type="match status" value="1"/>
</dbReference>
<feature type="domain" description="HIT" evidence="9">
    <location>
        <begin position="61"/>
        <end position="173"/>
    </location>
</feature>
<feature type="coiled-coil region" evidence="8">
    <location>
        <begin position="174"/>
        <end position="209"/>
    </location>
</feature>
<evidence type="ECO:0000313" key="11">
    <source>
        <dbReference type="Proteomes" id="UP000325315"/>
    </source>
</evidence>
<dbReference type="Pfam" id="PF01230">
    <property type="entry name" value="HIT"/>
    <property type="match status" value="1"/>
</dbReference>
<accession>A0A5B6WHZ4</accession>
<keyword evidence="11" id="KW-1185">Reference proteome</keyword>
<feature type="binding site" evidence="4">
    <location>
        <begin position="153"/>
        <end position="156"/>
    </location>
    <ligand>
        <name>substrate</name>
    </ligand>
</feature>
<evidence type="ECO:0000313" key="10">
    <source>
        <dbReference type="EMBL" id="KAA3480492.1"/>
    </source>
</evidence>
<comment type="catalytic activity">
    <reaction evidence="7">
        <text>P(1),P(3)-bis(5'-adenosyl) triphosphate + H2O = AMP + ADP + 2 H(+)</text>
        <dbReference type="Rhea" id="RHEA:13893"/>
        <dbReference type="ChEBI" id="CHEBI:15377"/>
        <dbReference type="ChEBI" id="CHEBI:15378"/>
        <dbReference type="ChEBI" id="CHEBI:58529"/>
        <dbReference type="ChEBI" id="CHEBI:456215"/>
        <dbReference type="ChEBI" id="CHEBI:456216"/>
        <dbReference type="EC" id="3.6.1.29"/>
    </reaction>
</comment>
<keyword evidence="1 7" id="KW-0547">Nucleotide-binding</keyword>
<comment type="cofactor">
    <cofactor evidence="7">
        <name>Mn(2+)</name>
        <dbReference type="ChEBI" id="CHEBI:29035"/>
    </cofactor>
</comment>